<keyword evidence="2" id="KW-1185">Reference proteome</keyword>
<comment type="caution">
    <text evidence="1">The sequence shown here is derived from an EMBL/GenBank/DDBJ whole genome shotgun (WGS) entry which is preliminary data.</text>
</comment>
<gene>
    <name evidence="1" type="ORF">ACAOBT_LOCUS20667</name>
</gene>
<reference evidence="1" key="1">
    <citation type="submission" date="2022-03" db="EMBL/GenBank/DDBJ databases">
        <authorList>
            <person name="Sayadi A."/>
        </authorList>
    </citation>
    <scope>NUCLEOTIDE SEQUENCE</scope>
</reference>
<dbReference type="OrthoDB" id="6627079at2759"/>
<proteinExistence type="predicted"/>
<dbReference type="Proteomes" id="UP001152888">
    <property type="component" value="Unassembled WGS sequence"/>
</dbReference>
<dbReference type="AlphaFoldDB" id="A0A9P0LGV6"/>
<organism evidence="1 2">
    <name type="scientific">Acanthoscelides obtectus</name>
    <name type="common">Bean weevil</name>
    <name type="synonym">Bruchus obtectus</name>
    <dbReference type="NCBI Taxonomy" id="200917"/>
    <lineage>
        <taxon>Eukaryota</taxon>
        <taxon>Metazoa</taxon>
        <taxon>Ecdysozoa</taxon>
        <taxon>Arthropoda</taxon>
        <taxon>Hexapoda</taxon>
        <taxon>Insecta</taxon>
        <taxon>Pterygota</taxon>
        <taxon>Neoptera</taxon>
        <taxon>Endopterygota</taxon>
        <taxon>Coleoptera</taxon>
        <taxon>Polyphaga</taxon>
        <taxon>Cucujiformia</taxon>
        <taxon>Chrysomeloidea</taxon>
        <taxon>Chrysomelidae</taxon>
        <taxon>Bruchinae</taxon>
        <taxon>Bruchini</taxon>
        <taxon>Acanthoscelides</taxon>
    </lineage>
</organism>
<accession>A0A9P0LGV6</accession>
<name>A0A9P0LGV6_ACAOB</name>
<evidence type="ECO:0000313" key="1">
    <source>
        <dbReference type="EMBL" id="CAH1992094.1"/>
    </source>
</evidence>
<protein>
    <submittedName>
        <fullName evidence="1">Uncharacterized protein</fullName>
    </submittedName>
</protein>
<evidence type="ECO:0000313" key="2">
    <source>
        <dbReference type="Proteomes" id="UP001152888"/>
    </source>
</evidence>
<dbReference type="EMBL" id="CAKOFQ010007135">
    <property type="protein sequence ID" value="CAH1992094.1"/>
    <property type="molecule type" value="Genomic_DNA"/>
</dbReference>
<sequence length="82" mass="9359">MESSAITVQERLAVTVRFLATGDSDSSLQYRFRISKQPIIPEVCEALIEDLKENIQEQMQITIESLACTPLQGIKKKKFRMN</sequence>